<keyword evidence="7 10" id="KW-1133">Transmembrane helix</keyword>
<feature type="region of interest" description="Disordered" evidence="9">
    <location>
        <begin position="32"/>
        <end position="64"/>
    </location>
</feature>
<comment type="catalytic activity">
    <reaction evidence="1">
        <text>Cleaves type-1 transmembrane domains using a catalytic dyad composed of serine and histidine that are contributed by different transmembrane domains.</text>
        <dbReference type="EC" id="3.4.21.105"/>
    </reaction>
</comment>
<dbReference type="AlphaFoldDB" id="A0A7R9ADJ6"/>
<evidence type="ECO:0000256" key="7">
    <source>
        <dbReference type="ARBA" id="ARBA00022989"/>
    </source>
</evidence>
<keyword evidence="5 10" id="KW-0812">Transmembrane</keyword>
<organism evidence="12">
    <name type="scientific">Darwinula stevensoni</name>
    <dbReference type="NCBI Taxonomy" id="69355"/>
    <lineage>
        <taxon>Eukaryota</taxon>
        <taxon>Metazoa</taxon>
        <taxon>Ecdysozoa</taxon>
        <taxon>Arthropoda</taxon>
        <taxon>Crustacea</taxon>
        <taxon>Oligostraca</taxon>
        <taxon>Ostracoda</taxon>
        <taxon>Podocopa</taxon>
        <taxon>Podocopida</taxon>
        <taxon>Darwinulocopina</taxon>
        <taxon>Darwinuloidea</taxon>
        <taxon>Darwinulidae</taxon>
        <taxon>Darwinula</taxon>
    </lineage>
</organism>
<gene>
    <name evidence="12" type="ORF">DSTB1V02_LOCUS11967</name>
</gene>
<keyword evidence="13" id="KW-1185">Reference proteome</keyword>
<name>A0A7R9ADJ6_9CRUS</name>
<evidence type="ECO:0000256" key="9">
    <source>
        <dbReference type="SAM" id="MobiDB-lite"/>
    </source>
</evidence>
<proteinExistence type="inferred from homology"/>
<feature type="transmembrane region" description="Helical" evidence="10">
    <location>
        <begin position="216"/>
        <end position="234"/>
    </location>
</feature>
<dbReference type="Pfam" id="PF01694">
    <property type="entry name" value="Rhomboid"/>
    <property type="match status" value="1"/>
</dbReference>
<feature type="domain" description="Peptidase S54 rhomboid" evidence="11">
    <location>
        <begin position="178"/>
        <end position="344"/>
    </location>
</feature>
<feature type="compositionally biased region" description="Basic and acidic residues" evidence="9">
    <location>
        <begin position="44"/>
        <end position="55"/>
    </location>
</feature>
<keyword evidence="8 10" id="KW-0472">Membrane</keyword>
<dbReference type="GO" id="GO:0004252">
    <property type="term" value="F:serine-type endopeptidase activity"/>
    <property type="evidence" value="ECO:0007669"/>
    <property type="project" value="InterPro"/>
</dbReference>
<evidence type="ECO:0000313" key="12">
    <source>
        <dbReference type="EMBL" id="CAD7252209.1"/>
    </source>
</evidence>
<evidence type="ECO:0000256" key="8">
    <source>
        <dbReference type="ARBA" id="ARBA00023136"/>
    </source>
</evidence>
<feature type="transmembrane region" description="Helical" evidence="10">
    <location>
        <begin position="78"/>
        <end position="97"/>
    </location>
</feature>
<dbReference type="PANTHER" id="PTHR43731">
    <property type="entry name" value="RHOMBOID PROTEASE"/>
    <property type="match status" value="1"/>
</dbReference>
<dbReference type="Proteomes" id="UP000677054">
    <property type="component" value="Unassembled WGS sequence"/>
</dbReference>
<feature type="transmembrane region" description="Helical" evidence="10">
    <location>
        <begin position="325"/>
        <end position="344"/>
    </location>
</feature>
<evidence type="ECO:0000256" key="10">
    <source>
        <dbReference type="SAM" id="Phobius"/>
    </source>
</evidence>
<dbReference type="GO" id="GO:0006465">
    <property type="term" value="P:signal peptide processing"/>
    <property type="evidence" value="ECO:0007669"/>
    <property type="project" value="TreeGrafter"/>
</dbReference>
<evidence type="ECO:0000256" key="1">
    <source>
        <dbReference type="ARBA" id="ARBA00000156"/>
    </source>
</evidence>
<dbReference type="Gene3D" id="1.20.1540.10">
    <property type="entry name" value="Rhomboid-like"/>
    <property type="match status" value="1"/>
</dbReference>
<dbReference type="GO" id="GO:0016020">
    <property type="term" value="C:membrane"/>
    <property type="evidence" value="ECO:0007669"/>
    <property type="project" value="UniProtKB-SubCell"/>
</dbReference>
<accession>A0A7R9ADJ6</accession>
<evidence type="ECO:0000256" key="2">
    <source>
        <dbReference type="ARBA" id="ARBA00004141"/>
    </source>
</evidence>
<dbReference type="EMBL" id="LR903719">
    <property type="protein sequence ID" value="CAD7252209.1"/>
    <property type="molecule type" value="Genomic_DNA"/>
</dbReference>
<comment type="similarity">
    <text evidence="3">Belongs to the peptidase S54 family.</text>
</comment>
<evidence type="ECO:0000256" key="6">
    <source>
        <dbReference type="ARBA" id="ARBA00022801"/>
    </source>
</evidence>
<protein>
    <recommendedName>
        <fullName evidence="4">rhomboid protease</fullName>
        <ecNumber evidence="4">3.4.21.105</ecNumber>
    </recommendedName>
</protein>
<evidence type="ECO:0000256" key="3">
    <source>
        <dbReference type="ARBA" id="ARBA00009045"/>
    </source>
</evidence>
<evidence type="ECO:0000259" key="11">
    <source>
        <dbReference type="Pfam" id="PF01694"/>
    </source>
</evidence>
<dbReference type="InterPro" id="IPR050925">
    <property type="entry name" value="Rhomboid_protease_S54"/>
</dbReference>
<keyword evidence="6" id="KW-0378">Hydrolase</keyword>
<dbReference type="SUPFAM" id="SSF144091">
    <property type="entry name" value="Rhomboid-like"/>
    <property type="match status" value="1"/>
</dbReference>
<feature type="transmembrane region" description="Helical" evidence="10">
    <location>
        <begin position="290"/>
        <end position="313"/>
    </location>
</feature>
<feature type="transmembrane region" description="Helical" evidence="10">
    <location>
        <begin position="177"/>
        <end position="196"/>
    </location>
</feature>
<evidence type="ECO:0000256" key="4">
    <source>
        <dbReference type="ARBA" id="ARBA00013039"/>
    </source>
</evidence>
<evidence type="ECO:0000313" key="13">
    <source>
        <dbReference type="Proteomes" id="UP000677054"/>
    </source>
</evidence>
<reference evidence="12" key="1">
    <citation type="submission" date="2020-11" db="EMBL/GenBank/DDBJ databases">
        <authorList>
            <person name="Tran Van P."/>
        </authorList>
    </citation>
    <scope>NUCLEOTIDE SEQUENCE</scope>
</reference>
<sequence>MWSVPQRICPLPPLCRAGRDRGVQHLRFRLERRQPVHKGSRGKGFRDVEPAKERSSLAPFAPPEDGGRVGLRDLWKPAGFTVVTCGVSYVGATIWQYENMRNQAHKAVRSAWRPAPRPKHGEWRRGLNEWWSGLTPGQRVFWPIAFANGLVFLAWRVPSLQPAMIRYFTSSPTSRSVCWPMLLSTFSHYSAIHVFLNMYVLHSFSSSAVYLMGKEQFVGFYVSAGVTSSFVSYLHKAAFGIPGISLGAVRTRESSVELGTCSPCEVVRFCVQSGAILGVLGYVCTMRPDILLGIAFVPNVTFSAGSAVKAMLAFDTCGVVMRWKFFDHAAHLGGMLFGVGYAAYGDRAWRKREGIMDAWHAVRQRFS</sequence>
<dbReference type="OrthoDB" id="10260614at2759"/>
<dbReference type="EC" id="3.4.21.105" evidence="4"/>
<evidence type="ECO:0000256" key="5">
    <source>
        <dbReference type="ARBA" id="ARBA00022692"/>
    </source>
</evidence>
<dbReference type="EMBL" id="CAJPEV010004202">
    <property type="protein sequence ID" value="CAG0901380.1"/>
    <property type="molecule type" value="Genomic_DNA"/>
</dbReference>
<comment type="subcellular location">
    <subcellularLocation>
        <location evidence="2">Membrane</location>
        <topology evidence="2">Multi-pass membrane protein</topology>
    </subcellularLocation>
</comment>
<dbReference type="PANTHER" id="PTHR43731:SF14">
    <property type="entry name" value="PRESENILIN-ASSOCIATED RHOMBOID-LIKE PROTEIN, MITOCHONDRIAL"/>
    <property type="match status" value="1"/>
</dbReference>
<dbReference type="InterPro" id="IPR022764">
    <property type="entry name" value="Peptidase_S54_rhomboid_dom"/>
</dbReference>
<dbReference type="InterPro" id="IPR035952">
    <property type="entry name" value="Rhomboid-like_sf"/>
</dbReference>
<feature type="transmembrane region" description="Helical" evidence="10">
    <location>
        <begin position="140"/>
        <end position="157"/>
    </location>
</feature>